<reference evidence="2 3" key="1">
    <citation type="journal article" date="2011" name="J. Bacteriol.">
        <title>Draft genome sequence of Methylophaga aminisulfidivorans MP T.</title>
        <authorList>
            <person name="Han G.H."/>
            <person name="Kim W."/>
            <person name="Chun J."/>
            <person name="Kim S.W."/>
        </authorList>
    </citation>
    <scope>NUCLEOTIDE SEQUENCE [LARGE SCALE GENOMIC DNA]</scope>
    <source>
        <strain evidence="3">MP(T)</strain>
    </source>
</reference>
<protein>
    <recommendedName>
        <fullName evidence="1">RES domain-containing protein</fullName>
    </recommendedName>
</protein>
<evidence type="ECO:0000313" key="3">
    <source>
        <dbReference type="Proteomes" id="UP000003544"/>
    </source>
</evidence>
<dbReference type="STRING" id="1026882.MAMP_01895"/>
<accession>F5SX08</accession>
<dbReference type="InterPro" id="IPR014914">
    <property type="entry name" value="RES_dom"/>
</dbReference>
<dbReference type="AlphaFoldDB" id="F5SX08"/>
<name>F5SX08_9GAMM</name>
<dbReference type="Pfam" id="PF08808">
    <property type="entry name" value="RES"/>
    <property type="match status" value="1"/>
</dbReference>
<dbReference type="EMBL" id="AFIG01000001">
    <property type="protein sequence ID" value="EGL54901.1"/>
    <property type="molecule type" value="Genomic_DNA"/>
</dbReference>
<proteinExistence type="predicted"/>
<comment type="caution">
    <text evidence="2">The sequence shown here is derived from an EMBL/GenBank/DDBJ whole genome shotgun (WGS) entry which is preliminary data.</text>
</comment>
<dbReference type="RefSeq" id="WP_007144787.1">
    <property type="nucleotide sequence ID" value="NZ_AFIG01000001.1"/>
</dbReference>
<feature type="domain" description="RES" evidence="1">
    <location>
        <begin position="26"/>
        <end position="165"/>
    </location>
</feature>
<evidence type="ECO:0000259" key="1">
    <source>
        <dbReference type="Pfam" id="PF08808"/>
    </source>
</evidence>
<dbReference type="eggNOG" id="COG5654">
    <property type="taxonomic scope" value="Bacteria"/>
</dbReference>
<sequence length="170" mass="19460">MLEKTHIEVTGTFVRICPANQVESVLQRHSPERPEARYNRRGQDALYLTPTESSARTAMMKYAKKLTAPLFLVTYEIDTCSLADLRHPFFQGYRQLLETDWQKAIEQGVEPPSWQVSDLLRNADEVGLLDPSRKDPAIWHIVLFRWNEDGAPSVRVVGEPIPIDLNQQST</sequence>
<evidence type="ECO:0000313" key="2">
    <source>
        <dbReference type="EMBL" id="EGL54901.1"/>
    </source>
</evidence>
<gene>
    <name evidence="2" type="ORF">MAMP_01895</name>
</gene>
<keyword evidence="3" id="KW-1185">Reference proteome</keyword>
<dbReference type="OrthoDB" id="648213at2"/>
<organism evidence="2 3">
    <name type="scientific">Methylophaga aminisulfidivorans MP</name>
    <dbReference type="NCBI Taxonomy" id="1026882"/>
    <lineage>
        <taxon>Bacteria</taxon>
        <taxon>Pseudomonadati</taxon>
        <taxon>Pseudomonadota</taxon>
        <taxon>Gammaproteobacteria</taxon>
        <taxon>Thiotrichales</taxon>
        <taxon>Piscirickettsiaceae</taxon>
        <taxon>Methylophaga</taxon>
    </lineage>
</organism>
<dbReference type="Proteomes" id="UP000003544">
    <property type="component" value="Unassembled WGS sequence"/>
</dbReference>